<proteinExistence type="predicted"/>
<name>A0A1F4NSX7_UNCK3</name>
<dbReference type="AlphaFoldDB" id="A0A1F4NSX7"/>
<accession>A0A1F4NSX7</accession>
<protein>
    <submittedName>
        <fullName evidence="1">Uncharacterized protein</fullName>
    </submittedName>
</protein>
<reference evidence="1 2" key="1">
    <citation type="journal article" date="2016" name="Nat. Commun.">
        <title>Thousands of microbial genomes shed light on interconnected biogeochemical processes in an aquifer system.</title>
        <authorList>
            <person name="Anantharaman K."/>
            <person name="Brown C.T."/>
            <person name="Hug L.A."/>
            <person name="Sharon I."/>
            <person name="Castelle C.J."/>
            <person name="Probst A.J."/>
            <person name="Thomas B.C."/>
            <person name="Singh A."/>
            <person name="Wilkins M.J."/>
            <person name="Karaoz U."/>
            <person name="Brodie E.L."/>
            <person name="Williams K.H."/>
            <person name="Hubbard S.S."/>
            <person name="Banfield J.F."/>
        </authorList>
    </citation>
    <scope>NUCLEOTIDE SEQUENCE [LARGE SCALE GENOMIC DNA]</scope>
</reference>
<gene>
    <name evidence="1" type="ORF">A2V68_01700</name>
</gene>
<comment type="caution">
    <text evidence="1">The sequence shown here is derived from an EMBL/GenBank/DDBJ whole genome shotgun (WGS) entry which is preliminary data.</text>
</comment>
<sequence>MLNRVYLADVANGCPIKLMGGRGILVHALGGWVVPSVRVWLQGCYAPKVQPKPHFFVAPGRMKLPS</sequence>
<dbReference type="EMBL" id="META01000002">
    <property type="protein sequence ID" value="OGB74408.1"/>
    <property type="molecule type" value="Genomic_DNA"/>
</dbReference>
<evidence type="ECO:0000313" key="1">
    <source>
        <dbReference type="EMBL" id="OGB74408.1"/>
    </source>
</evidence>
<dbReference type="Proteomes" id="UP000176651">
    <property type="component" value="Unassembled WGS sequence"/>
</dbReference>
<organism evidence="1 2">
    <name type="scientific">candidate division Kazan bacterium RBG_13_50_9</name>
    <dbReference type="NCBI Taxonomy" id="1798535"/>
    <lineage>
        <taxon>Bacteria</taxon>
        <taxon>Bacteria division Kazan-3B-28</taxon>
    </lineage>
</organism>
<evidence type="ECO:0000313" key="2">
    <source>
        <dbReference type="Proteomes" id="UP000176651"/>
    </source>
</evidence>